<gene>
    <name evidence="2" type="ORF">MAC_03684</name>
</gene>
<dbReference type="eggNOG" id="ENOG502T105">
    <property type="taxonomic scope" value="Eukaryota"/>
</dbReference>
<accession>E9E1D6</accession>
<feature type="compositionally biased region" description="Low complexity" evidence="1">
    <location>
        <begin position="495"/>
        <end position="508"/>
    </location>
</feature>
<feature type="compositionally biased region" description="Basic and acidic residues" evidence="1">
    <location>
        <begin position="248"/>
        <end position="268"/>
    </location>
</feature>
<feature type="compositionally biased region" description="Low complexity" evidence="1">
    <location>
        <begin position="224"/>
        <end position="239"/>
    </location>
</feature>
<dbReference type="GeneID" id="19247995"/>
<dbReference type="Proteomes" id="UP000002499">
    <property type="component" value="Unassembled WGS sequence"/>
</dbReference>
<feature type="region of interest" description="Disordered" evidence="1">
    <location>
        <begin position="1"/>
        <end position="280"/>
    </location>
</feature>
<dbReference type="OMA" id="WQPGSTN"/>
<evidence type="ECO:0000313" key="3">
    <source>
        <dbReference type="Proteomes" id="UP000002499"/>
    </source>
</evidence>
<feature type="compositionally biased region" description="Polar residues" evidence="1">
    <location>
        <begin position="158"/>
        <end position="178"/>
    </location>
</feature>
<feature type="compositionally biased region" description="Basic and acidic residues" evidence="1">
    <location>
        <begin position="358"/>
        <end position="382"/>
    </location>
</feature>
<sequence length="679" mass="71750">MLSLQDAARSPPVGGTGGRSRYSKALPSVPVADSQGVAGLPPLPLPKGQSEFQFPLPPRKSSRANDNNKGGKSIPRKPVGSSASKHAAPPSGAPNIINSPPLSTPSPAGSMAMPREAVARVPEPPAQPVLIVPPESSPTDSLSSLLSAYSREPDAPMSGSTYTTASTVNTLHDSSLSPSLGKDGPSAGGHTYSQTHVSAVKSEQSPEHKALRRPAPPLKDDSSHPSSSSPKLLPVAPLSEKASAPRPEIWKRRPHTAEKNKELPDLKLSHSHGSTASTSTIQSIETAVLLAYANTGSESKPTEEPKQDAITPLPALGLPGRNVKPVSDEKNQETERQMGSIGSKVQDMVGKAQNSRTPVDRKDLPARRDSTRPPTPEYRKGDASPPSSQADTIAKPASPVSATGSLKEGVLSTASKSPPPQPTAPSKSEPVAPSLVSVPPIASTSASSLPQAAPDLRLATNLLETKRSSPSPPREKSPPAKTQSLPMNDSNRVISASSDSALSRTSSDQNGVGPSGEELQRPATATGSFDPRIVTSDTHGPMYRGRDGTLYPEMKVVREPDPRAAYFPIQTDKPLQPGSIISSRPLNQTHYNCFQKHRTMNRRSNRNYPLTCQTCDKADTEDRWVCTFCHLRICEACLQGLNGHQKVLKRLVDQLRANTPVSLSSASPPGSALGIELPA</sequence>
<feature type="region of interest" description="Disordered" evidence="1">
    <location>
        <begin position="660"/>
        <end position="679"/>
    </location>
</feature>
<feature type="compositionally biased region" description="Low complexity" evidence="1">
    <location>
        <begin position="133"/>
        <end position="147"/>
    </location>
</feature>
<feature type="compositionally biased region" description="Polar residues" evidence="1">
    <location>
        <begin position="191"/>
        <end position="203"/>
    </location>
</feature>
<feature type="compositionally biased region" description="Low complexity" evidence="1">
    <location>
        <begin position="662"/>
        <end position="679"/>
    </location>
</feature>
<feature type="compositionally biased region" description="Polar residues" evidence="1">
    <location>
        <begin position="480"/>
        <end position="494"/>
    </location>
</feature>
<keyword evidence="3" id="KW-1185">Reference proteome</keyword>
<feature type="compositionally biased region" description="Low complexity" evidence="1">
    <location>
        <begin position="271"/>
        <end position="280"/>
    </location>
</feature>
<evidence type="ECO:0000313" key="2">
    <source>
        <dbReference type="EMBL" id="EFY90169.1"/>
    </source>
</evidence>
<feature type="compositionally biased region" description="Polar residues" evidence="1">
    <location>
        <begin position="96"/>
        <end position="107"/>
    </location>
</feature>
<dbReference type="EMBL" id="GL698492">
    <property type="protein sequence ID" value="EFY90169.1"/>
    <property type="molecule type" value="Genomic_DNA"/>
</dbReference>
<dbReference type="InParanoid" id="E9E1D6"/>
<protein>
    <submittedName>
        <fullName evidence="2">Uncharacterized protein</fullName>
    </submittedName>
</protein>
<dbReference type="OrthoDB" id="5425130at2759"/>
<organism evidence="3">
    <name type="scientific">Metarhizium acridum (strain CQMa 102)</name>
    <dbReference type="NCBI Taxonomy" id="655827"/>
    <lineage>
        <taxon>Eukaryota</taxon>
        <taxon>Fungi</taxon>
        <taxon>Dikarya</taxon>
        <taxon>Ascomycota</taxon>
        <taxon>Pezizomycotina</taxon>
        <taxon>Sordariomycetes</taxon>
        <taxon>Hypocreomycetidae</taxon>
        <taxon>Hypocreales</taxon>
        <taxon>Clavicipitaceae</taxon>
        <taxon>Metarhizium</taxon>
    </lineage>
</organism>
<reference evidence="2 3" key="1">
    <citation type="journal article" date="2011" name="PLoS Genet.">
        <title>Genome sequencing and comparative transcriptomics of the model entomopathogenic fungi Metarhizium anisopliae and M. acridum.</title>
        <authorList>
            <person name="Gao Q."/>
            <person name="Jin K."/>
            <person name="Ying S.H."/>
            <person name="Zhang Y."/>
            <person name="Xiao G."/>
            <person name="Shang Y."/>
            <person name="Duan Z."/>
            <person name="Hu X."/>
            <person name="Xie X.Q."/>
            <person name="Zhou G."/>
            <person name="Peng G."/>
            <person name="Luo Z."/>
            <person name="Huang W."/>
            <person name="Wang B."/>
            <person name="Fang W."/>
            <person name="Wang S."/>
            <person name="Zhong Y."/>
            <person name="Ma L.J."/>
            <person name="St Leger R.J."/>
            <person name="Zhao G.P."/>
            <person name="Pei Y."/>
            <person name="Feng M.G."/>
            <person name="Xia Y."/>
            <person name="Wang C."/>
        </authorList>
    </citation>
    <scope>NUCLEOTIDE SEQUENCE [LARGE SCALE GENOMIC DNA]</scope>
    <source>
        <strain evidence="2 3">CQMa 102</strain>
    </source>
</reference>
<feature type="compositionally biased region" description="Basic and acidic residues" evidence="1">
    <location>
        <begin position="326"/>
        <end position="336"/>
    </location>
</feature>
<evidence type="ECO:0000256" key="1">
    <source>
        <dbReference type="SAM" id="MobiDB-lite"/>
    </source>
</evidence>
<dbReference type="KEGG" id="maw:19247995"/>
<name>E9E1D6_METAQ</name>
<dbReference type="HOGENOM" id="CLU_017401_0_0_1"/>
<feature type="region of interest" description="Disordered" evidence="1">
    <location>
        <begin position="295"/>
        <end position="547"/>
    </location>
</feature>
<dbReference type="AlphaFoldDB" id="E9E1D6"/>
<proteinExistence type="predicted"/>